<gene>
    <name evidence="2" type="ORF">OSB04_019273</name>
</gene>
<protein>
    <recommendedName>
        <fullName evidence="4">DUF4371 domain-containing protein</fullName>
    </recommendedName>
</protein>
<accession>A0AA38T290</accession>
<dbReference type="Proteomes" id="UP001172457">
    <property type="component" value="Chromosome 5"/>
</dbReference>
<reference evidence="2" key="1">
    <citation type="submission" date="2023-03" db="EMBL/GenBank/DDBJ databases">
        <title>Chromosome-scale reference genome and RAD-based genetic map of yellow starthistle (Centaurea solstitialis) reveal putative structural variation and QTLs associated with invader traits.</title>
        <authorList>
            <person name="Reatini B."/>
            <person name="Cang F.A."/>
            <person name="Jiang Q."/>
            <person name="Mckibben M.T.W."/>
            <person name="Barker M.S."/>
            <person name="Rieseberg L.H."/>
            <person name="Dlugosch K.M."/>
        </authorList>
    </citation>
    <scope>NUCLEOTIDE SEQUENCE</scope>
    <source>
        <strain evidence="2">CAN-66</strain>
        <tissue evidence="2">Leaf</tissue>
    </source>
</reference>
<dbReference type="SUPFAM" id="SSF53098">
    <property type="entry name" value="Ribonuclease H-like"/>
    <property type="match status" value="1"/>
</dbReference>
<feature type="region of interest" description="Disordered" evidence="1">
    <location>
        <begin position="89"/>
        <end position="188"/>
    </location>
</feature>
<dbReference type="EMBL" id="JARYMX010000005">
    <property type="protein sequence ID" value="KAJ9546730.1"/>
    <property type="molecule type" value="Genomic_DNA"/>
</dbReference>
<dbReference type="PANTHER" id="PTHR45749:SF35">
    <property type="entry name" value="AC-LIKE TRANSPOSASE-RELATED"/>
    <property type="match status" value="1"/>
</dbReference>
<evidence type="ECO:0008006" key="4">
    <source>
        <dbReference type="Google" id="ProtNLM"/>
    </source>
</evidence>
<keyword evidence="3" id="KW-1185">Reference proteome</keyword>
<feature type="region of interest" description="Disordered" evidence="1">
    <location>
        <begin position="468"/>
        <end position="507"/>
    </location>
</feature>
<dbReference type="InterPro" id="IPR012337">
    <property type="entry name" value="RNaseH-like_sf"/>
</dbReference>
<feature type="compositionally biased region" description="Basic and acidic residues" evidence="1">
    <location>
        <begin position="166"/>
        <end position="182"/>
    </location>
</feature>
<organism evidence="2 3">
    <name type="scientific">Centaurea solstitialis</name>
    <name type="common">yellow star-thistle</name>
    <dbReference type="NCBI Taxonomy" id="347529"/>
    <lineage>
        <taxon>Eukaryota</taxon>
        <taxon>Viridiplantae</taxon>
        <taxon>Streptophyta</taxon>
        <taxon>Embryophyta</taxon>
        <taxon>Tracheophyta</taxon>
        <taxon>Spermatophyta</taxon>
        <taxon>Magnoliopsida</taxon>
        <taxon>eudicotyledons</taxon>
        <taxon>Gunneridae</taxon>
        <taxon>Pentapetalae</taxon>
        <taxon>asterids</taxon>
        <taxon>campanulids</taxon>
        <taxon>Asterales</taxon>
        <taxon>Asteraceae</taxon>
        <taxon>Carduoideae</taxon>
        <taxon>Cardueae</taxon>
        <taxon>Centaureinae</taxon>
        <taxon>Centaurea</taxon>
    </lineage>
</organism>
<name>A0AA38T290_9ASTR</name>
<feature type="compositionally biased region" description="Pro residues" evidence="1">
    <location>
        <begin position="135"/>
        <end position="148"/>
    </location>
</feature>
<feature type="compositionally biased region" description="Polar residues" evidence="1">
    <location>
        <begin position="7"/>
        <end position="16"/>
    </location>
</feature>
<dbReference type="AlphaFoldDB" id="A0AA38T290"/>
<evidence type="ECO:0000313" key="3">
    <source>
        <dbReference type="Proteomes" id="UP001172457"/>
    </source>
</evidence>
<feature type="compositionally biased region" description="Polar residues" evidence="1">
    <location>
        <begin position="469"/>
        <end position="482"/>
    </location>
</feature>
<proteinExistence type="predicted"/>
<evidence type="ECO:0000256" key="1">
    <source>
        <dbReference type="SAM" id="MobiDB-lite"/>
    </source>
</evidence>
<comment type="caution">
    <text evidence="2">The sequence shown here is derived from an EMBL/GenBank/DDBJ whole genome shotgun (WGS) entry which is preliminary data.</text>
</comment>
<evidence type="ECO:0000313" key="2">
    <source>
        <dbReference type="EMBL" id="KAJ9546730.1"/>
    </source>
</evidence>
<feature type="region of interest" description="Disordered" evidence="1">
    <location>
        <begin position="1"/>
        <end position="27"/>
    </location>
</feature>
<dbReference type="PANTHER" id="PTHR45749">
    <property type="match status" value="1"/>
</dbReference>
<sequence length="507" mass="56473">MIVGSRSPGNNQTRTCPITHPQRTKRRQQETITAARVIRSTAAARASITAGQSTIINNKTAAAAWTTATTADRPLKRRAAAAAAFTTTAAVQRDQQQPAYCRRRSRRKTTAAAAVSLRPPPDNKSNNSGSAAVAGPPPLRTQPLPPPVVAGVGKTARRGASSTKANDPENRRRPRTVHDKEATNVNGQGLFDSLQSLLKHLDLDIDNVREQSYDNGSNMKGKHKGVQKKLSDINPRAFYTPCASHSLNLTLSDMANSCEKNVKFFGVVQRIYTFFAYSTKMWKILKDNLSKKSFTLKSMLTTRWESRVESVKVIVTQAPEIVESLHQLANEETDVKIKSEATCLAEYEFGSFEFITGMELIWCSLEPVQELSPQETFRIQYFVYIVDQAISSLERRFEQYKQYEEIFGFLFTAEKLKSMNTEELKASCYNLEKRLQNGHISDIDDASSRRDLFASCLEDPSVGYLDLHQSPSLEKNSTSSSPIDPLTSRGLDAMQNQKLPSLKHVDS</sequence>